<reference evidence="2" key="2">
    <citation type="submission" date="2016-06" db="EMBL/GenBank/DDBJ databases">
        <title>The genome of a short-lived fish provides insights into sex chromosome evolution and the genetic control of aging.</title>
        <authorList>
            <person name="Reichwald K."/>
            <person name="Felder M."/>
            <person name="Petzold A."/>
            <person name="Koch P."/>
            <person name="Groth M."/>
            <person name="Platzer M."/>
        </authorList>
    </citation>
    <scope>NUCLEOTIDE SEQUENCE</scope>
    <source>
        <tissue evidence="2">Brain</tissue>
    </source>
</reference>
<reference evidence="2" key="1">
    <citation type="submission" date="2016-05" db="EMBL/GenBank/DDBJ databases">
        <authorList>
            <person name="Lavstsen T."/>
            <person name="Jespersen J.S."/>
        </authorList>
    </citation>
    <scope>NUCLEOTIDE SEQUENCE</scope>
    <source>
        <tissue evidence="2">Brain</tissue>
    </source>
</reference>
<evidence type="ECO:0000256" key="1">
    <source>
        <dbReference type="SAM" id="MobiDB-lite"/>
    </source>
</evidence>
<accession>A0A1A8E765</accession>
<sequence>HTHTHTHTAVQVYTSQHTDDRRAWTSRSPRLERTKRGEVKTHACKNENIDFYLILKRLSPSLSNPHPPHRPTTPDLVTDLAPRGFEVK</sequence>
<protein>
    <submittedName>
        <fullName evidence="2">Uncharacterized protein</fullName>
    </submittedName>
</protein>
<name>A0A1A8E765_NOTKA</name>
<feature type="region of interest" description="Disordered" evidence="1">
    <location>
        <begin position="1"/>
        <end position="39"/>
    </location>
</feature>
<feature type="non-terminal residue" evidence="2">
    <location>
        <position position="1"/>
    </location>
</feature>
<feature type="compositionally biased region" description="Basic and acidic residues" evidence="1">
    <location>
        <begin position="17"/>
        <end position="39"/>
    </location>
</feature>
<proteinExistence type="predicted"/>
<organism evidence="2">
    <name type="scientific">Nothobranchius kadleci</name>
    <name type="common">African annual killifish</name>
    <dbReference type="NCBI Taxonomy" id="1051664"/>
    <lineage>
        <taxon>Eukaryota</taxon>
        <taxon>Metazoa</taxon>
        <taxon>Chordata</taxon>
        <taxon>Craniata</taxon>
        <taxon>Vertebrata</taxon>
        <taxon>Euteleostomi</taxon>
        <taxon>Actinopterygii</taxon>
        <taxon>Neopterygii</taxon>
        <taxon>Teleostei</taxon>
        <taxon>Neoteleostei</taxon>
        <taxon>Acanthomorphata</taxon>
        <taxon>Ovalentaria</taxon>
        <taxon>Atherinomorphae</taxon>
        <taxon>Cyprinodontiformes</taxon>
        <taxon>Nothobranchiidae</taxon>
        <taxon>Nothobranchius</taxon>
    </lineage>
</organism>
<dbReference type="AlphaFoldDB" id="A0A1A8E765"/>
<dbReference type="EMBL" id="HAEA01013323">
    <property type="protein sequence ID" value="SBQ41803.1"/>
    <property type="molecule type" value="Transcribed_RNA"/>
</dbReference>
<evidence type="ECO:0000313" key="2">
    <source>
        <dbReference type="EMBL" id="SBQ41803.1"/>
    </source>
</evidence>
<gene>
    <name evidence="2" type="primary">CU302316.1</name>
</gene>
<feature type="region of interest" description="Disordered" evidence="1">
    <location>
        <begin position="61"/>
        <end position="88"/>
    </location>
</feature>